<proteinExistence type="predicted"/>
<feature type="region of interest" description="Disordered" evidence="1">
    <location>
        <begin position="1"/>
        <end position="59"/>
    </location>
</feature>
<keyword evidence="3" id="KW-1185">Reference proteome</keyword>
<evidence type="ECO:0000313" key="2">
    <source>
        <dbReference type="EMBL" id="KAD7477155.1"/>
    </source>
</evidence>
<dbReference type="EMBL" id="SZYD01000001">
    <property type="protein sequence ID" value="KAD7477155.1"/>
    <property type="molecule type" value="Genomic_DNA"/>
</dbReference>
<evidence type="ECO:0000256" key="1">
    <source>
        <dbReference type="SAM" id="MobiDB-lite"/>
    </source>
</evidence>
<protein>
    <submittedName>
        <fullName evidence="2">Uncharacterized protein</fullName>
    </submittedName>
</protein>
<accession>A0A5N6PXM1</accession>
<gene>
    <name evidence="2" type="ORF">E3N88_00291</name>
</gene>
<dbReference type="AlphaFoldDB" id="A0A5N6PXM1"/>
<organism evidence="2 3">
    <name type="scientific">Mikania micrantha</name>
    <name type="common">bitter vine</name>
    <dbReference type="NCBI Taxonomy" id="192012"/>
    <lineage>
        <taxon>Eukaryota</taxon>
        <taxon>Viridiplantae</taxon>
        <taxon>Streptophyta</taxon>
        <taxon>Embryophyta</taxon>
        <taxon>Tracheophyta</taxon>
        <taxon>Spermatophyta</taxon>
        <taxon>Magnoliopsida</taxon>
        <taxon>eudicotyledons</taxon>
        <taxon>Gunneridae</taxon>
        <taxon>Pentapetalae</taxon>
        <taxon>asterids</taxon>
        <taxon>campanulids</taxon>
        <taxon>Asterales</taxon>
        <taxon>Asteraceae</taxon>
        <taxon>Asteroideae</taxon>
        <taxon>Heliantheae alliance</taxon>
        <taxon>Eupatorieae</taxon>
        <taxon>Mikania</taxon>
    </lineage>
</organism>
<dbReference type="Proteomes" id="UP000326396">
    <property type="component" value="Linkage Group LG1"/>
</dbReference>
<feature type="compositionally biased region" description="Basic and acidic residues" evidence="1">
    <location>
        <begin position="33"/>
        <end position="45"/>
    </location>
</feature>
<name>A0A5N6PXM1_9ASTR</name>
<comment type="caution">
    <text evidence="2">The sequence shown here is derived from an EMBL/GenBank/DDBJ whole genome shotgun (WGS) entry which is preliminary data.</text>
</comment>
<feature type="compositionally biased region" description="Polar residues" evidence="1">
    <location>
        <begin position="17"/>
        <end position="30"/>
    </location>
</feature>
<sequence>MKAGNLKRKAGEKIQKSWGSAQEEGTTNSSTDDDARSEHVFDDVHLTPGHFSESHNQKKIEHSTVCEYIACEHKA</sequence>
<evidence type="ECO:0000313" key="3">
    <source>
        <dbReference type="Proteomes" id="UP000326396"/>
    </source>
</evidence>
<reference evidence="2 3" key="1">
    <citation type="submission" date="2019-05" db="EMBL/GenBank/DDBJ databases">
        <title>Mikania micrantha, genome provides insights into the molecular mechanism of rapid growth.</title>
        <authorList>
            <person name="Liu B."/>
        </authorList>
    </citation>
    <scope>NUCLEOTIDE SEQUENCE [LARGE SCALE GENOMIC DNA]</scope>
    <source>
        <strain evidence="2">NLD-2019</strain>
        <tissue evidence="2">Leaf</tissue>
    </source>
</reference>